<evidence type="ECO:0000313" key="4">
    <source>
        <dbReference type="Proteomes" id="UP000000673"/>
    </source>
</evidence>
<protein>
    <submittedName>
        <fullName evidence="2 3">Uncharacterized protein</fullName>
    </submittedName>
</protein>
<dbReference type="HOGENOM" id="CLU_1185882_0_0_1"/>
<gene>
    <name evidence="2" type="ORF">AND_002396</name>
</gene>
<accession>W5JNY7</accession>
<dbReference type="AlphaFoldDB" id="W5JNY7"/>
<dbReference type="VEuPathDB" id="VectorBase:ADAR2_000781"/>
<evidence type="ECO:0000256" key="1">
    <source>
        <dbReference type="SAM" id="MobiDB-lite"/>
    </source>
</evidence>
<dbReference type="EnsemblMetazoa" id="ADAC002396-RA">
    <property type="protein sequence ID" value="ADAC002396-PA"/>
    <property type="gene ID" value="ADAC002396"/>
</dbReference>
<keyword evidence="4" id="KW-1185">Reference proteome</keyword>
<evidence type="ECO:0000313" key="2">
    <source>
        <dbReference type="EMBL" id="ETN65846.1"/>
    </source>
</evidence>
<evidence type="ECO:0000313" key="3">
    <source>
        <dbReference type="EnsemblMetazoa" id="ADAC002396-PA"/>
    </source>
</evidence>
<sequence>MDARGQIIPVATAPQQQQQQQSYPLNVIHSSRRDVRVNGQRQPILLPTVLPMQTHAVPMGITNRVQIQYAQTAPQYLNKQKRAKPGQEEPPSVRSLPYRLDGWRNSNRQQHHAFRDSGIVKINDNGMCKIDMTRLINRRLLNQGGGAGPLPPPPPVVKLRPAANLRARRTVPNNGDQQLLATAGISDPALQKVFVDLFAAAAAATRHHEQQTAVKFSIFRSVELMAQSSCRRMN</sequence>
<reference evidence="2" key="2">
    <citation type="submission" date="2010-05" db="EMBL/GenBank/DDBJ databases">
        <authorList>
            <person name="Almeida L.G."/>
            <person name="Nicolas M.F."/>
            <person name="Souza R.C."/>
            <person name="Vasconcelos A.T.R."/>
        </authorList>
    </citation>
    <scope>NUCLEOTIDE SEQUENCE</scope>
</reference>
<name>W5JNY7_ANODA</name>
<proteinExistence type="predicted"/>
<reference evidence="2 4" key="1">
    <citation type="journal article" date="2010" name="BMC Genomics">
        <title>Combination of measures distinguishes pre-miRNAs from other stem-loops in the genome of the newly sequenced Anopheles darlingi.</title>
        <authorList>
            <person name="Mendes N.D."/>
            <person name="Freitas A.T."/>
            <person name="Vasconcelos A.T."/>
            <person name="Sagot M.F."/>
        </authorList>
    </citation>
    <scope>NUCLEOTIDE SEQUENCE</scope>
</reference>
<feature type="region of interest" description="Disordered" evidence="1">
    <location>
        <begin position="1"/>
        <end position="22"/>
    </location>
</feature>
<reference evidence="3" key="4">
    <citation type="submission" date="2015-06" db="UniProtKB">
        <authorList>
            <consortium name="EnsemblMetazoa"/>
        </authorList>
    </citation>
    <scope>IDENTIFICATION</scope>
</reference>
<dbReference type="VEuPathDB" id="VectorBase:ADAC002396"/>
<dbReference type="Proteomes" id="UP000000673">
    <property type="component" value="Unassembled WGS sequence"/>
</dbReference>
<reference evidence="2" key="3">
    <citation type="journal article" date="2013" name="Nucleic Acids Res.">
        <title>The genome of Anopheles darlingi, the main neotropical malaria vector.</title>
        <authorList>
            <person name="Marinotti O."/>
            <person name="Cerqueira G.C."/>
            <person name="de Almeida L.G."/>
            <person name="Ferro M.I."/>
            <person name="Loreto E.L."/>
            <person name="Zaha A."/>
            <person name="Teixeira S.M."/>
            <person name="Wespiser A.R."/>
            <person name="Almeida E Silva A."/>
            <person name="Schlindwein A.D."/>
            <person name="Pacheco A.C."/>
            <person name="Silva A.L."/>
            <person name="Graveley B.R."/>
            <person name="Walenz B.P."/>
            <person name="Lima Bde A."/>
            <person name="Ribeiro C.A."/>
            <person name="Nunes-Silva C.G."/>
            <person name="de Carvalho C.R."/>
            <person name="Soares C.M."/>
            <person name="de Menezes C.B."/>
            <person name="Matiolli C."/>
            <person name="Caffrey D."/>
            <person name="Araujo D.A."/>
            <person name="de Oliveira D.M."/>
            <person name="Golenbock D."/>
            <person name="Grisard E.C."/>
            <person name="Fantinatti-Garboggini F."/>
            <person name="de Carvalho F.M."/>
            <person name="Barcellos F.G."/>
            <person name="Prosdocimi F."/>
            <person name="May G."/>
            <person name="Azevedo Junior G.M."/>
            <person name="Guimaraes G.M."/>
            <person name="Goldman G.H."/>
            <person name="Padilha I.Q."/>
            <person name="Batista Jda S."/>
            <person name="Ferro J.A."/>
            <person name="Ribeiro J.M."/>
            <person name="Fietto J.L."/>
            <person name="Dabbas K.M."/>
            <person name="Cerdeira L."/>
            <person name="Agnez-Lima L.F."/>
            <person name="Brocchi M."/>
            <person name="de Carvalho M.O."/>
            <person name="Teixeira Mde M."/>
            <person name="Diniz Maia Mde M."/>
            <person name="Goldman M.H."/>
            <person name="Cruz Schneider M.P."/>
            <person name="Felipe M.S."/>
            <person name="Hungria M."/>
            <person name="Nicolas M.F."/>
            <person name="Pereira M."/>
            <person name="Montes M.A."/>
            <person name="Cantao M.E."/>
            <person name="Vincentz M."/>
            <person name="Rafael M.S."/>
            <person name="Silverman N."/>
            <person name="Stoco P.H."/>
            <person name="Souza R.C."/>
            <person name="Vicentini R."/>
            <person name="Gazzinelli R.T."/>
            <person name="Neves Rde O."/>
            <person name="Silva R."/>
            <person name="Astolfi-Filho S."/>
            <person name="Maciel T.E."/>
            <person name="Urmenyi T.P."/>
            <person name="Tadei W.P."/>
            <person name="Camargo E.P."/>
            <person name="de Vasconcelos A.T."/>
        </authorList>
    </citation>
    <scope>NUCLEOTIDE SEQUENCE</scope>
</reference>
<dbReference type="EMBL" id="ADMH02000571">
    <property type="protein sequence ID" value="ETN65846.1"/>
    <property type="molecule type" value="Genomic_DNA"/>
</dbReference>
<organism evidence="2">
    <name type="scientific">Anopheles darlingi</name>
    <name type="common">Mosquito</name>
    <dbReference type="NCBI Taxonomy" id="43151"/>
    <lineage>
        <taxon>Eukaryota</taxon>
        <taxon>Metazoa</taxon>
        <taxon>Ecdysozoa</taxon>
        <taxon>Arthropoda</taxon>
        <taxon>Hexapoda</taxon>
        <taxon>Insecta</taxon>
        <taxon>Pterygota</taxon>
        <taxon>Neoptera</taxon>
        <taxon>Endopterygota</taxon>
        <taxon>Diptera</taxon>
        <taxon>Nematocera</taxon>
        <taxon>Culicoidea</taxon>
        <taxon>Culicidae</taxon>
        <taxon>Anophelinae</taxon>
        <taxon>Anopheles</taxon>
    </lineage>
</organism>